<evidence type="ECO:0000313" key="2">
    <source>
        <dbReference type="EMBL" id="CAE0421227.1"/>
    </source>
</evidence>
<protein>
    <submittedName>
        <fullName evidence="2">Uncharacterized protein</fullName>
    </submittedName>
</protein>
<accession>A0A7S3PDW6</accession>
<keyword evidence="1" id="KW-0175">Coiled coil</keyword>
<sequence>MLRIVALSGHHSQLPAARRTTKLLPRSAQFLTTTRRQQSSSSTVVVSRRKWNEYLQKSAPKLKGSETIKASKPDEKPWPRSVRWTGYFLAATLVPYTVVWICLTNESTRPLVLDNCGPYVERILREHFGEKEIDELSYVDLREDGLPVPKKFVGELSHSIREQQQRIEADLQKPLKVRVKLRSPDSEFTTAETEVQAPATEWARKEDLVAKLSAVDKAAVQTSALAVDFPLEKVQDEFDADPQPEATEIDPLREEARVYSLWHYQPAAPPAPAASSSSGIMSNDEIHAAHLRALIARLEEELKNSTVASRPIDDITEELERNRAALRRIQWRKWLPWY</sequence>
<dbReference type="AlphaFoldDB" id="A0A7S3PDW6"/>
<name>A0A7S3PDW6_9STRA</name>
<gene>
    <name evidence="2" type="ORF">ACOF00016_LOCUS17873</name>
</gene>
<organism evidence="2">
    <name type="scientific">Amphora coffeiformis</name>
    <dbReference type="NCBI Taxonomy" id="265554"/>
    <lineage>
        <taxon>Eukaryota</taxon>
        <taxon>Sar</taxon>
        <taxon>Stramenopiles</taxon>
        <taxon>Ochrophyta</taxon>
        <taxon>Bacillariophyta</taxon>
        <taxon>Bacillariophyceae</taxon>
        <taxon>Bacillariophycidae</taxon>
        <taxon>Thalassiophysales</taxon>
        <taxon>Catenulaceae</taxon>
        <taxon>Amphora</taxon>
    </lineage>
</organism>
<evidence type="ECO:0000256" key="1">
    <source>
        <dbReference type="SAM" id="Coils"/>
    </source>
</evidence>
<proteinExistence type="predicted"/>
<feature type="coiled-coil region" evidence="1">
    <location>
        <begin position="281"/>
        <end position="308"/>
    </location>
</feature>
<dbReference type="EMBL" id="HBIM01024130">
    <property type="protein sequence ID" value="CAE0421227.1"/>
    <property type="molecule type" value="Transcribed_RNA"/>
</dbReference>
<reference evidence="2" key="1">
    <citation type="submission" date="2021-01" db="EMBL/GenBank/DDBJ databases">
        <authorList>
            <person name="Corre E."/>
            <person name="Pelletier E."/>
            <person name="Niang G."/>
            <person name="Scheremetjew M."/>
            <person name="Finn R."/>
            <person name="Kale V."/>
            <person name="Holt S."/>
            <person name="Cochrane G."/>
            <person name="Meng A."/>
            <person name="Brown T."/>
            <person name="Cohen L."/>
        </authorList>
    </citation>
    <scope>NUCLEOTIDE SEQUENCE</scope>
    <source>
        <strain evidence="2">CCMP127</strain>
    </source>
</reference>